<dbReference type="OrthoDB" id="8941818at2"/>
<name>A0A5E4ZRZ0_9BURK</name>
<feature type="region of interest" description="Disordered" evidence="1">
    <location>
        <begin position="1"/>
        <end position="49"/>
    </location>
</feature>
<feature type="compositionally biased region" description="Low complexity" evidence="1">
    <location>
        <begin position="146"/>
        <end position="157"/>
    </location>
</feature>
<dbReference type="AlphaFoldDB" id="A0A5E4ZRZ0"/>
<dbReference type="RefSeq" id="WP_150624204.1">
    <property type="nucleotide sequence ID" value="NZ_CABPSQ010000002.1"/>
</dbReference>
<keyword evidence="4" id="KW-1185">Reference proteome</keyword>
<feature type="domain" description="Surface presentation of antigen" evidence="2">
    <location>
        <begin position="263"/>
        <end position="316"/>
    </location>
</feature>
<proteinExistence type="predicted"/>
<reference evidence="3 4" key="1">
    <citation type="submission" date="2019-08" db="EMBL/GenBank/DDBJ databases">
        <authorList>
            <person name="Peeters C."/>
        </authorList>
    </citation>
    <scope>NUCLEOTIDE SEQUENCE [LARGE SCALE GENOMIC DNA]</scope>
    <source>
        <strain evidence="3 4">LMG 31118</strain>
    </source>
</reference>
<protein>
    <recommendedName>
        <fullName evidence="2">Surface presentation of antigen domain-containing protein</fullName>
    </recommendedName>
</protein>
<accession>A0A5E4ZRZ0</accession>
<evidence type="ECO:0000313" key="4">
    <source>
        <dbReference type="Proteomes" id="UP000414136"/>
    </source>
</evidence>
<dbReference type="Pfam" id="PF02510">
    <property type="entry name" value="SPAN"/>
    <property type="match status" value="1"/>
</dbReference>
<feature type="region of interest" description="Disordered" evidence="1">
    <location>
        <begin position="61"/>
        <end position="209"/>
    </location>
</feature>
<gene>
    <name evidence="3" type="ORF">PCA31118_01334</name>
</gene>
<feature type="compositionally biased region" description="Basic and acidic residues" evidence="1">
    <location>
        <begin position="71"/>
        <end position="82"/>
    </location>
</feature>
<dbReference type="Proteomes" id="UP000414136">
    <property type="component" value="Unassembled WGS sequence"/>
</dbReference>
<evidence type="ECO:0000256" key="1">
    <source>
        <dbReference type="SAM" id="MobiDB-lite"/>
    </source>
</evidence>
<feature type="compositionally biased region" description="Basic and acidic residues" evidence="1">
    <location>
        <begin position="91"/>
        <end position="107"/>
    </location>
</feature>
<dbReference type="EMBL" id="CABPSQ010000002">
    <property type="protein sequence ID" value="VVE63628.1"/>
    <property type="molecule type" value="Genomic_DNA"/>
</dbReference>
<feature type="compositionally biased region" description="Low complexity" evidence="1">
    <location>
        <begin position="108"/>
        <end position="120"/>
    </location>
</feature>
<sequence length="345" mass="35647">MGPMSGAVTVVPSVGPAEPGLQQTDEKSMRDRVDEARRQHESADREREVPLDAALVWLMHVPQDRSPPLSFDERRGARRTDSDSDASSGKRATEEVERAERRLRDEAGAAAERPAAKANASMSPPVRAGEIDTARTPTGTEDGRSGTADQTTTAQGGERAVNHAKEGKMLLSAPSNPSASDDARIAQATPGSDTSGSGRHGNADAGGSGTPVLALLNGQAPTLHRPALSAPVRMPRGAQSQAHLPRQTDGGGSGGSGARASGAGESLRYAFGSWGRGHFVNVQVVQTDGRRSFVLGASDAIVQRRLSAALPHAASGVSSSHGPNGIDLHTVKAIESTGDSADEAS</sequence>
<evidence type="ECO:0000313" key="3">
    <source>
        <dbReference type="EMBL" id="VVE63628.1"/>
    </source>
</evidence>
<dbReference type="InterPro" id="IPR056746">
    <property type="entry name" value="SPAN_dom"/>
</dbReference>
<feature type="region of interest" description="Disordered" evidence="1">
    <location>
        <begin position="234"/>
        <end position="261"/>
    </location>
</feature>
<organism evidence="3 4">
    <name type="scientific">Pandoraea captiosa</name>
    <dbReference type="NCBI Taxonomy" id="2508302"/>
    <lineage>
        <taxon>Bacteria</taxon>
        <taxon>Pseudomonadati</taxon>
        <taxon>Pseudomonadota</taxon>
        <taxon>Betaproteobacteria</taxon>
        <taxon>Burkholderiales</taxon>
        <taxon>Burkholderiaceae</taxon>
        <taxon>Pandoraea</taxon>
    </lineage>
</organism>
<feature type="compositionally biased region" description="Basic and acidic residues" evidence="1">
    <location>
        <begin position="24"/>
        <end position="49"/>
    </location>
</feature>
<evidence type="ECO:0000259" key="2">
    <source>
        <dbReference type="Pfam" id="PF02510"/>
    </source>
</evidence>